<gene>
    <name evidence="1" type="ORF">AKAME5_001096400</name>
</gene>
<dbReference type="EMBL" id="BRZM01000035">
    <property type="protein sequence ID" value="GLD58890.1"/>
    <property type="molecule type" value="Genomic_DNA"/>
</dbReference>
<dbReference type="AlphaFoldDB" id="A0AAD3R8I5"/>
<evidence type="ECO:0000313" key="2">
    <source>
        <dbReference type="Proteomes" id="UP001279410"/>
    </source>
</evidence>
<evidence type="ECO:0000313" key="1">
    <source>
        <dbReference type="EMBL" id="GLD58890.1"/>
    </source>
</evidence>
<sequence length="110" mass="12475">MEQELLEELRKEKQLSQLFNGKVTLDGLQMFVSVVHPATEEDVQILLPSLHNKLLRIFGGIQITIGPLSTVDARPTELLEPEQSTSPLVPEVVDTALNFLREEPEWENKE</sequence>
<proteinExistence type="predicted"/>
<accession>A0AAD3R8I5</accession>
<keyword evidence="2" id="KW-1185">Reference proteome</keyword>
<organism evidence="1 2">
    <name type="scientific">Lates japonicus</name>
    <name type="common">Japanese lates</name>
    <dbReference type="NCBI Taxonomy" id="270547"/>
    <lineage>
        <taxon>Eukaryota</taxon>
        <taxon>Metazoa</taxon>
        <taxon>Chordata</taxon>
        <taxon>Craniata</taxon>
        <taxon>Vertebrata</taxon>
        <taxon>Euteleostomi</taxon>
        <taxon>Actinopterygii</taxon>
        <taxon>Neopterygii</taxon>
        <taxon>Teleostei</taxon>
        <taxon>Neoteleostei</taxon>
        <taxon>Acanthomorphata</taxon>
        <taxon>Carangaria</taxon>
        <taxon>Carangaria incertae sedis</taxon>
        <taxon>Centropomidae</taxon>
        <taxon>Lates</taxon>
    </lineage>
</organism>
<reference evidence="1" key="1">
    <citation type="submission" date="2022-08" db="EMBL/GenBank/DDBJ databases">
        <title>Genome sequencing of akame (Lates japonicus).</title>
        <authorList>
            <person name="Hashiguchi Y."/>
            <person name="Takahashi H."/>
        </authorList>
    </citation>
    <scope>NUCLEOTIDE SEQUENCE</scope>
    <source>
        <strain evidence="1">Kochi</strain>
    </source>
</reference>
<dbReference type="Proteomes" id="UP001279410">
    <property type="component" value="Unassembled WGS sequence"/>
</dbReference>
<name>A0AAD3R8I5_LATJO</name>
<protein>
    <submittedName>
        <fullName evidence="1">Uncharacterized protein</fullName>
    </submittedName>
</protein>
<comment type="caution">
    <text evidence="1">The sequence shown here is derived from an EMBL/GenBank/DDBJ whole genome shotgun (WGS) entry which is preliminary data.</text>
</comment>